<dbReference type="GeneID" id="100902208"/>
<gene>
    <name evidence="18" type="primary">LOC100902208</name>
</gene>
<sequence>MEFFLLSVLLVSATVYGEDAHPTTAVIIPVNSATSSPILVALSQTESLKIKLQDIKFLTFKAGKLATRMRTTPIQQLNCITGCYGELPTSAQCENKGSDGATVSWKCEANVQRGRKLENTRVRCEAFTEGDREYILAGSCVLDYGLGGRASGGSSGSGSRRNLTPPYHSSDSHSKSPFSYIVPIIMIIIAVVIVCAIAKACRRGSESSGVVIGAPPGQQGGLYGGGGAYPAQPGFNPGYAQPGYAAPMAAPMAAPSRGGGNALGAGLGGFAAGAATGGLLGYMMGNHGNSGHHYGGYGTYGGGGGGGGGDYDGGDMGGGGGYEMSTDFADTAME</sequence>
<keyword evidence="4" id="KW-0813">Transport</keyword>
<comment type="subcellular location">
    <subcellularLocation>
        <location evidence="1">Endoplasmic reticulum membrane</location>
        <topology evidence="1">Single-pass type I membrane protein</topology>
    </subcellularLocation>
</comment>
<feature type="compositionally biased region" description="Low complexity" evidence="14">
    <location>
        <begin position="157"/>
        <end position="174"/>
    </location>
</feature>
<name>A0AAJ6VWX7_9ACAR</name>
<evidence type="ECO:0000256" key="12">
    <source>
        <dbReference type="ARBA" id="ARBA00023136"/>
    </source>
</evidence>
<dbReference type="Pfam" id="PF06682">
    <property type="entry name" value="SARAF"/>
    <property type="match status" value="1"/>
</dbReference>
<reference evidence="18" key="1">
    <citation type="submission" date="2025-08" db="UniProtKB">
        <authorList>
            <consortium name="RefSeq"/>
        </authorList>
    </citation>
    <scope>IDENTIFICATION</scope>
</reference>
<dbReference type="PANTHER" id="PTHR15929">
    <property type="entry name" value="STORE-OPERATED CALCIUM ENTRY-ASSOCIATED REGULATORY FACTOR"/>
    <property type="match status" value="1"/>
</dbReference>
<dbReference type="PANTHER" id="PTHR15929:SF0">
    <property type="entry name" value="STORE-OPERATED CALCIUM ENTRY-ASSOCIATED REGULATORY FACTOR"/>
    <property type="match status" value="1"/>
</dbReference>
<evidence type="ECO:0000256" key="6">
    <source>
        <dbReference type="ARBA" id="ARBA00022692"/>
    </source>
</evidence>
<evidence type="ECO:0000256" key="14">
    <source>
        <dbReference type="SAM" id="MobiDB-lite"/>
    </source>
</evidence>
<evidence type="ECO:0000256" key="13">
    <source>
        <dbReference type="ARBA" id="ARBA00031116"/>
    </source>
</evidence>
<comment type="similarity">
    <text evidence="2">Belongs to the SARAF family.</text>
</comment>
<dbReference type="GO" id="GO:0005789">
    <property type="term" value="C:endoplasmic reticulum membrane"/>
    <property type="evidence" value="ECO:0007669"/>
    <property type="project" value="UniProtKB-SubCell"/>
</dbReference>
<evidence type="ECO:0000313" key="17">
    <source>
        <dbReference type="Proteomes" id="UP000694867"/>
    </source>
</evidence>
<dbReference type="RefSeq" id="XP_003741430.1">
    <property type="nucleotide sequence ID" value="XM_003741382.2"/>
</dbReference>
<evidence type="ECO:0000256" key="7">
    <source>
        <dbReference type="ARBA" id="ARBA00022729"/>
    </source>
</evidence>
<dbReference type="AlphaFoldDB" id="A0AAJ6VWX7"/>
<keyword evidence="7 16" id="KW-0732">Signal</keyword>
<feature type="chain" id="PRO_5042570762" description="Store-operated calcium entry-associated regulatory factor" evidence="16">
    <location>
        <begin position="18"/>
        <end position="334"/>
    </location>
</feature>
<dbReference type="KEGG" id="goe:100902208"/>
<protein>
    <recommendedName>
        <fullName evidence="3">Store-operated calcium entry-associated regulatory factor</fullName>
    </recommendedName>
    <alternativeName>
        <fullName evidence="13">Transmembrane protein 66</fullName>
    </alternativeName>
</protein>
<evidence type="ECO:0000256" key="1">
    <source>
        <dbReference type="ARBA" id="ARBA00004115"/>
    </source>
</evidence>
<evidence type="ECO:0000256" key="3">
    <source>
        <dbReference type="ARBA" id="ARBA00016584"/>
    </source>
</evidence>
<dbReference type="GO" id="GO:0006816">
    <property type="term" value="P:calcium ion transport"/>
    <property type="evidence" value="ECO:0007669"/>
    <property type="project" value="UniProtKB-KW"/>
</dbReference>
<evidence type="ECO:0000256" key="11">
    <source>
        <dbReference type="ARBA" id="ARBA00023065"/>
    </source>
</evidence>
<evidence type="ECO:0000256" key="9">
    <source>
        <dbReference type="ARBA" id="ARBA00022837"/>
    </source>
</evidence>
<keyword evidence="12 15" id="KW-0472">Membrane</keyword>
<organism evidence="17 18">
    <name type="scientific">Galendromus occidentalis</name>
    <name type="common">western predatory mite</name>
    <dbReference type="NCBI Taxonomy" id="34638"/>
    <lineage>
        <taxon>Eukaryota</taxon>
        <taxon>Metazoa</taxon>
        <taxon>Ecdysozoa</taxon>
        <taxon>Arthropoda</taxon>
        <taxon>Chelicerata</taxon>
        <taxon>Arachnida</taxon>
        <taxon>Acari</taxon>
        <taxon>Parasitiformes</taxon>
        <taxon>Mesostigmata</taxon>
        <taxon>Gamasina</taxon>
        <taxon>Phytoseioidea</taxon>
        <taxon>Phytoseiidae</taxon>
        <taxon>Typhlodrominae</taxon>
        <taxon>Galendromus</taxon>
    </lineage>
</organism>
<feature type="transmembrane region" description="Helical" evidence="15">
    <location>
        <begin position="178"/>
        <end position="198"/>
    </location>
</feature>
<feature type="region of interest" description="Disordered" evidence="14">
    <location>
        <begin position="150"/>
        <end position="174"/>
    </location>
</feature>
<keyword evidence="8" id="KW-0256">Endoplasmic reticulum</keyword>
<keyword evidence="10 15" id="KW-1133">Transmembrane helix</keyword>
<evidence type="ECO:0000256" key="8">
    <source>
        <dbReference type="ARBA" id="ARBA00022824"/>
    </source>
</evidence>
<keyword evidence="17" id="KW-1185">Reference proteome</keyword>
<proteinExistence type="inferred from homology"/>
<dbReference type="Proteomes" id="UP000694867">
    <property type="component" value="Unplaced"/>
</dbReference>
<feature type="signal peptide" evidence="16">
    <location>
        <begin position="1"/>
        <end position="17"/>
    </location>
</feature>
<evidence type="ECO:0000256" key="4">
    <source>
        <dbReference type="ARBA" id="ARBA00022448"/>
    </source>
</evidence>
<keyword evidence="6 15" id="KW-0812">Transmembrane</keyword>
<keyword evidence="5" id="KW-0109">Calcium transport</keyword>
<dbReference type="GO" id="GO:2001256">
    <property type="term" value="P:regulation of store-operated calcium entry"/>
    <property type="evidence" value="ECO:0007669"/>
    <property type="project" value="InterPro"/>
</dbReference>
<evidence type="ECO:0000256" key="16">
    <source>
        <dbReference type="SAM" id="SignalP"/>
    </source>
</evidence>
<keyword evidence="11" id="KW-0406">Ion transport</keyword>
<evidence type="ECO:0000256" key="15">
    <source>
        <dbReference type="SAM" id="Phobius"/>
    </source>
</evidence>
<evidence type="ECO:0000256" key="10">
    <source>
        <dbReference type="ARBA" id="ARBA00022989"/>
    </source>
</evidence>
<accession>A0AAJ6VWX7</accession>
<evidence type="ECO:0000256" key="5">
    <source>
        <dbReference type="ARBA" id="ARBA00022568"/>
    </source>
</evidence>
<evidence type="ECO:0000313" key="18">
    <source>
        <dbReference type="RefSeq" id="XP_003741430.1"/>
    </source>
</evidence>
<dbReference type="InterPro" id="IPR009567">
    <property type="entry name" value="SARAF"/>
</dbReference>
<evidence type="ECO:0000256" key="2">
    <source>
        <dbReference type="ARBA" id="ARBA00006833"/>
    </source>
</evidence>
<keyword evidence="9" id="KW-0106">Calcium</keyword>